<keyword evidence="2" id="KW-1185">Reference proteome</keyword>
<name>A0A167SQU1_9HYPO</name>
<dbReference type="OrthoDB" id="5226444at2759"/>
<protein>
    <submittedName>
        <fullName evidence="1">Uncharacterized protein</fullName>
    </submittedName>
</protein>
<organism evidence="1 2">
    <name type="scientific">Niveomyces insectorum RCEF 264</name>
    <dbReference type="NCBI Taxonomy" id="1081102"/>
    <lineage>
        <taxon>Eukaryota</taxon>
        <taxon>Fungi</taxon>
        <taxon>Dikarya</taxon>
        <taxon>Ascomycota</taxon>
        <taxon>Pezizomycotina</taxon>
        <taxon>Sordariomycetes</taxon>
        <taxon>Hypocreomycetidae</taxon>
        <taxon>Hypocreales</taxon>
        <taxon>Cordycipitaceae</taxon>
        <taxon>Niveomyces</taxon>
    </lineage>
</organism>
<dbReference type="EMBL" id="AZHD01000010">
    <property type="protein sequence ID" value="OAA59843.1"/>
    <property type="molecule type" value="Genomic_DNA"/>
</dbReference>
<reference evidence="1 2" key="1">
    <citation type="journal article" date="2016" name="Genome Biol. Evol.">
        <title>Divergent and convergent evolution of fungal pathogenicity.</title>
        <authorList>
            <person name="Shang Y."/>
            <person name="Xiao G."/>
            <person name="Zheng P."/>
            <person name="Cen K."/>
            <person name="Zhan S."/>
            <person name="Wang C."/>
        </authorList>
    </citation>
    <scope>NUCLEOTIDE SEQUENCE [LARGE SCALE GENOMIC DNA]</scope>
    <source>
        <strain evidence="1 2">RCEF 264</strain>
    </source>
</reference>
<dbReference type="AlphaFoldDB" id="A0A167SQU1"/>
<accession>A0A167SQU1</accession>
<gene>
    <name evidence="1" type="ORF">SPI_06041</name>
</gene>
<dbReference type="Proteomes" id="UP000076874">
    <property type="component" value="Unassembled WGS sequence"/>
</dbReference>
<proteinExistence type="predicted"/>
<comment type="caution">
    <text evidence="1">The sequence shown here is derived from an EMBL/GenBank/DDBJ whole genome shotgun (WGS) entry which is preliminary data.</text>
</comment>
<evidence type="ECO:0000313" key="1">
    <source>
        <dbReference type="EMBL" id="OAA59843.1"/>
    </source>
</evidence>
<evidence type="ECO:0000313" key="2">
    <source>
        <dbReference type="Proteomes" id="UP000076874"/>
    </source>
</evidence>
<sequence>MCLYIAHIRICCFCHRQDTVLISETLCDAARASGIFASCGTGPETERIVTDDQCWGCKDACVLRINETPPTQQRIRLK</sequence>